<dbReference type="Proteomes" id="UP000825009">
    <property type="component" value="Chromosome"/>
</dbReference>
<dbReference type="KEGG" id="gce:KYE46_16135"/>
<sequence length="76" mass="8806">MYDISNKGPLIVGRDGLTELGIRVSNSTLLRWEFDGRFPRRIRMAGCSVAWPADEILAWVEDRKTERSRTHYARPD</sequence>
<proteinExistence type="predicted"/>
<evidence type="ECO:0000313" key="2">
    <source>
        <dbReference type="Proteomes" id="UP000825009"/>
    </source>
</evidence>
<dbReference type="EMBL" id="CP079194">
    <property type="protein sequence ID" value="QXT39430.1"/>
    <property type="molecule type" value="Genomic_DNA"/>
</dbReference>
<name>A0A8F6YCK6_9RHOB</name>
<dbReference type="InterPro" id="IPR010260">
    <property type="entry name" value="AlpA"/>
</dbReference>
<dbReference type="AlphaFoldDB" id="A0A8F6YCK6"/>
<reference evidence="1 2" key="1">
    <citation type="submission" date="2021-07" db="EMBL/GenBank/DDBJ databases">
        <title>A novel Jannaschia species isolated from marine dinoflagellate Ceratoperidinium margalefii.</title>
        <authorList>
            <person name="Jiang Y."/>
            <person name="Li Z."/>
        </authorList>
    </citation>
    <scope>NUCLEOTIDE SEQUENCE [LARGE SCALE GENOMIC DNA]</scope>
    <source>
        <strain evidence="1 2">J12C1-MA-4</strain>
    </source>
</reference>
<organism evidence="1 2">
    <name type="scientific">Gymnodinialimonas ceratoperidinii</name>
    <dbReference type="NCBI Taxonomy" id="2856823"/>
    <lineage>
        <taxon>Bacteria</taxon>
        <taxon>Pseudomonadati</taxon>
        <taxon>Pseudomonadota</taxon>
        <taxon>Alphaproteobacteria</taxon>
        <taxon>Rhodobacterales</taxon>
        <taxon>Paracoccaceae</taxon>
        <taxon>Gymnodinialimonas</taxon>
    </lineage>
</organism>
<evidence type="ECO:0000313" key="1">
    <source>
        <dbReference type="EMBL" id="QXT39430.1"/>
    </source>
</evidence>
<accession>A0A8F6YCK6</accession>
<protein>
    <submittedName>
        <fullName evidence="1">AlpA family phage regulatory protein</fullName>
    </submittedName>
</protein>
<dbReference type="Pfam" id="PF05930">
    <property type="entry name" value="Phage_AlpA"/>
    <property type="match status" value="1"/>
</dbReference>
<keyword evidence="2" id="KW-1185">Reference proteome</keyword>
<gene>
    <name evidence="1" type="ORF">KYE46_16135</name>
</gene>